<reference evidence="1 3" key="1">
    <citation type="journal article" date="2011" name="Nature">
        <title>The Medicago genome provides insight into the evolution of rhizobial symbioses.</title>
        <authorList>
            <person name="Young N.D."/>
            <person name="Debelle F."/>
            <person name="Oldroyd G.E."/>
            <person name="Geurts R."/>
            <person name="Cannon S.B."/>
            <person name="Udvardi M.K."/>
            <person name="Benedito V.A."/>
            <person name="Mayer K.F."/>
            <person name="Gouzy J."/>
            <person name="Schoof H."/>
            <person name="Van de Peer Y."/>
            <person name="Proost S."/>
            <person name="Cook D.R."/>
            <person name="Meyers B.C."/>
            <person name="Spannagl M."/>
            <person name="Cheung F."/>
            <person name="De Mita S."/>
            <person name="Krishnakumar V."/>
            <person name="Gundlach H."/>
            <person name="Zhou S."/>
            <person name="Mudge J."/>
            <person name="Bharti A.K."/>
            <person name="Murray J.D."/>
            <person name="Naoumkina M.A."/>
            <person name="Rosen B."/>
            <person name="Silverstein K.A."/>
            <person name="Tang H."/>
            <person name="Rombauts S."/>
            <person name="Zhao P.X."/>
            <person name="Zhou P."/>
            <person name="Barbe V."/>
            <person name="Bardou P."/>
            <person name="Bechner M."/>
            <person name="Bellec A."/>
            <person name="Berger A."/>
            <person name="Berges H."/>
            <person name="Bidwell S."/>
            <person name="Bisseling T."/>
            <person name="Choisne N."/>
            <person name="Couloux A."/>
            <person name="Denny R."/>
            <person name="Deshpande S."/>
            <person name="Dai X."/>
            <person name="Doyle J.J."/>
            <person name="Dudez A.M."/>
            <person name="Farmer A.D."/>
            <person name="Fouteau S."/>
            <person name="Franken C."/>
            <person name="Gibelin C."/>
            <person name="Gish J."/>
            <person name="Goldstein S."/>
            <person name="Gonzalez A.J."/>
            <person name="Green P.J."/>
            <person name="Hallab A."/>
            <person name="Hartog M."/>
            <person name="Hua A."/>
            <person name="Humphray S.J."/>
            <person name="Jeong D.H."/>
            <person name="Jing Y."/>
            <person name="Jocker A."/>
            <person name="Kenton S.M."/>
            <person name="Kim D.J."/>
            <person name="Klee K."/>
            <person name="Lai H."/>
            <person name="Lang C."/>
            <person name="Lin S."/>
            <person name="Macmil S.L."/>
            <person name="Magdelenat G."/>
            <person name="Matthews L."/>
            <person name="McCorrison J."/>
            <person name="Monaghan E.L."/>
            <person name="Mun J.H."/>
            <person name="Najar F.Z."/>
            <person name="Nicholson C."/>
            <person name="Noirot C."/>
            <person name="O'Bleness M."/>
            <person name="Paule C.R."/>
            <person name="Poulain J."/>
            <person name="Prion F."/>
            <person name="Qin B."/>
            <person name="Qu C."/>
            <person name="Retzel E.F."/>
            <person name="Riddle C."/>
            <person name="Sallet E."/>
            <person name="Samain S."/>
            <person name="Samson N."/>
            <person name="Sanders I."/>
            <person name="Saurat O."/>
            <person name="Scarpelli C."/>
            <person name="Schiex T."/>
            <person name="Segurens B."/>
            <person name="Severin A.J."/>
            <person name="Sherrier D.J."/>
            <person name="Shi R."/>
            <person name="Sims S."/>
            <person name="Singer S.R."/>
            <person name="Sinharoy S."/>
            <person name="Sterck L."/>
            <person name="Viollet A."/>
            <person name="Wang B.B."/>
            <person name="Wang K."/>
            <person name="Wang M."/>
            <person name="Wang X."/>
            <person name="Warfsmann J."/>
            <person name="Weissenbach J."/>
            <person name="White D.D."/>
            <person name="White J.D."/>
            <person name="Wiley G.B."/>
            <person name="Wincker P."/>
            <person name="Xing Y."/>
            <person name="Yang L."/>
            <person name="Yao Z."/>
            <person name="Ying F."/>
            <person name="Zhai J."/>
            <person name="Zhou L."/>
            <person name="Zuber A."/>
            <person name="Denarie J."/>
            <person name="Dixon R.A."/>
            <person name="May G.D."/>
            <person name="Schwartz D.C."/>
            <person name="Rogers J."/>
            <person name="Quetier F."/>
            <person name="Town C.D."/>
            <person name="Roe B.A."/>
        </authorList>
    </citation>
    <scope>NUCLEOTIDE SEQUENCE [LARGE SCALE GENOMIC DNA]</scope>
    <source>
        <strain evidence="1">A17</strain>
        <strain evidence="2 3">cv. Jemalong A17</strain>
    </source>
</reference>
<evidence type="ECO:0000313" key="3">
    <source>
        <dbReference type="Proteomes" id="UP000002051"/>
    </source>
</evidence>
<dbReference type="EnsemblPlants" id="KEH33479">
    <property type="protein sequence ID" value="KEH33479"/>
    <property type="gene ID" value="MTR_3g040260"/>
</dbReference>
<gene>
    <name evidence="1" type="ordered locus">MTR_3g040260</name>
</gene>
<name>A0A072UUH1_MEDTR</name>
<reference evidence="1 3" key="2">
    <citation type="journal article" date="2014" name="BMC Genomics">
        <title>An improved genome release (version Mt4.0) for the model legume Medicago truncatula.</title>
        <authorList>
            <person name="Tang H."/>
            <person name="Krishnakumar V."/>
            <person name="Bidwell S."/>
            <person name="Rosen B."/>
            <person name="Chan A."/>
            <person name="Zhou S."/>
            <person name="Gentzbittel L."/>
            <person name="Childs K.L."/>
            <person name="Yandell M."/>
            <person name="Gundlach H."/>
            <person name="Mayer K.F."/>
            <person name="Schwartz D.C."/>
            <person name="Town C.D."/>
        </authorList>
    </citation>
    <scope>GENOME REANNOTATION</scope>
    <source>
        <strain evidence="1">A17</strain>
        <strain evidence="2 3">cv. Jemalong A17</strain>
    </source>
</reference>
<dbReference type="Proteomes" id="UP000002051">
    <property type="component" value="Chromosome 3"/>
</dbReference>
<dbReference type="EMBL" id="CM001219">
    <property type="protein sequence ID" value="KEH33479.1"/>
    <property type="molecule type" value="Genomic_DNA"/>
</dbReference>
<protein>
    <submittedName>
        <fullName evidence="1 2">Uncharacterized protein</fullName>
    </submittedName>
</protein>
<keyword evidence="3" id="KW-1185">Reference proteome</keyword>
<reference evidence="2" key="3">
    <citation type="submission" date="2015-04" db="UniProtKB">
        <authorList>
            <consortium name="EnsemblPlants"/>
        </authorList>
    </citation>
    <scope>IDENTIFICATION</scope>
    <source>
        <strain evidence="2">cv. Jemalong A17</strain>
    </source>
</reference>
<dbReference type="HOGENOM" id="CLU_691467_0_0_1"/>
<sequence length="399" mass="44658">MPTIGANHYDTIGVTIPSHISSNMPASASTVVAAAQSNASFGAQSNQSLWTFYALNNRNYPYGMPPSFIVGHHTNPSTYSENLNVMRPQFYYPGASVPIALRHQLEDFNHEIVNMLAQQIGTVFNPLIRETHNSYLTLSDQMGRIADFFGAPPEPNTPTIHNENPRHIEGPNLVSALFEYVLMEELPRDWKVPKFTKFGGETSESTVEHIARSLTEADDIANNENMRMKYFPSSLQKMHSLGLQHNPQVAYVDTNNNNREFDIHWGVVEESEINVVELKPGPPYTCHNTSCCAIFTDSVQITLDEGRLKFGDKSKQPMHVDVDALKKADSMYVDTTGVNMVEISEIEPVVATESPKVDVEMATESHNCADEMVTEGKYAEKIKVVFPKLEEDLTDFLNR</sequence>
<organism evidence="1 3">
    <name type="scientific">Medicago truncatula</name>
    <name type="common">Barrel medic</name>
    <name type="synonym">Medicago tribuloides</name>
    <dbReference type="NCBI Taxonomy" id="3880"/>
    <lineage>
        <taxon>Eukaryota</taxon>
        <taxon>Viridiplantae</taxon>
        <taxon>Streptophyta</taxon>
        <taxon>Embryophyta</taxon>
        <taxon>Tracheophyta</taxon>
        <taxon>Spermatophyta</taxon>
        <taxon>Magnoliopsida</taxon>
        <taxon>eudicotyledons</taxon>
        <taxon>Gunneridae</taxon>
        <taxon>Pentapetalae</taxon>
        <taxon>rosids</taxon>
        <taxon>fabids</taxon>
        <taxon>Fabales</taxon>
        <taxon>Fabaceae</taxon>
        <taxon>Papilionoideae</taxon>
        <taxon>50 kb inversion clade</taxon>
        <taxon>NPAAA clade</taxon>
        <taxon>Hologalegina</taxon>
        <taxon>IRL clade</taxon>
        <taxon>Trifolieae</taxon>
        <taxon>Medicago</taxon>
    </lineage>
</organism>
<evidence type="ECO:0000313" key="1">
    <source>
        <dbReference type="EMBL" id="KEH33479.1"/>
    </source>
</evidence>
<evidence type="ECO:0000313" key="2">
    <source>
        <dbReference type="EnsemblPlants" id="KEH33479"/>
    </source>
</evidence>
<dbReference type="AlphaFoldDB" id="A0A072UUH1"/>
<accession>A0A072UUH1</accession>
<proteinExistence type="predicted"/>